<dbReference type="RefSeq" id="WP_015750921.1">
    <property type="nucleotide sequence ID" value="NC_013223.1"/>
</dbReference>
<evidence type="ECO:0000256" key="6">
    <source>
        <dbReference type="ARBA" id="ARBA00022692"/>
    </source>
</evidence>
<feature type="transmembrane region" description="Helical" evidence="9">
    <location>
        <begin position="362"/>
        <end position="382"/>
    </location>
</feature>
<dbReference type="Proteomes" id="UP000001052">
    <property type="component" value="Chromosome"/>
</dbReference>
<dbReference type="InterPro" id="IPR024573">
    <property type="entry name" value="DUF3333"/>
</dbReference>
<dbReference type="eggNOG" id="COG0581">
    <property type="taxonomic scope" value="Bacteria"/>
</dbReference>
<keyword evidence="8 9" id="KW-0472">Membrane</keyword>
<dbReference type="CDD" id="cd06261">
    <property type="entry name" value="TM_PBP2"/>
    <property type="match status" value="1"/>
</dbReference>
<dbReference type="GO" id="GO:0035435">
    <property type="term" value="P:phosphate ion transmembrane transport"/>
    <property type="evidence" value="ECO:0007669"/>
    <property type="project" value="InterPro"/>
</dbReference>
<dbReference type="Pfam" id="PF11812">
    <property type="entry name" value="DUF3333"/>
    <property type="match status" value="1"/>
</dbReference>
<dbReference type="PROSITE" id="PS50928">
    <property type="entry name" value="ABC_TM1"/>
    <property type="match status" value="1"/>
</dbReference>
<gene>
    <name evidence="11" type="ordered locus">Dret_0466</name>
</gene>
<dbReference type="EMBL" id="CP001734">
    <property type="protein sequence ID" value="ACV67763.1"/>
    <property type="molecule type" value="Genomic_DNA"/>
</dbReference>
<feature type="domain" description="ABC transmembrane type-1" evidence="10">
    <location>
        <begin position="172"/>
        <end position="378"/>
    </location>
</feature>
<proteinExistence type="inferred from homology"/>
<evidence type="ECO:0000256" key="1">
    <source>
        <dbReference type="ARBA" id="ARBA00004651"/>
    </source>
</evidence>
<dbReference type="AlphaFoldDB" id="C8X0D8"/>
<comment type="similarity">
    <text evidence="2 9">Belongs to the binding-protein-dependent transport system permease family. CysTW subfamily.</text>
</comment>
<evidence type="ECO:0000256" key="5">
    <source>
        <dbReference type="ARBA" id="ARBA00022475"/>
    </source>
</evidence>
<dbReference type="InterPro" id="IPR005672">
    <property type="entry name" value="Phosphate_PstA"/>
</dbReference>
<sequence length="390" mass="42910">MRQALSADTAKTMNKRRYRAEKRFRFYALSAVVLACAFLVFFFFDIISQGYTAFVQARIKAEIHYTEQSAELPLAAVDEDIRYFVSRGRLRTIPLEIEKHPELMGTTQTEWVIADAEVDQYLKGKSNRLKPKQKRFIDSLKANDRVKLAFNTGFFTRGDSKLPEIAGIFAAVVGSIYVLSLTLLFSVPIGVMTAIYLEEFAPDNRFTQAIEVNINNLAAIPSILFGLLGLAIFINFFGVPRSSAMAGGLTLGLMTLPIIIISTRAALRAVPDSIREGAYGVGASPWQVVWHHVLPLSLPGILTGTIIGLAQAMGETAPLLIVGMMAYIPEAPSGVTDAATVLPAQIYTWSAASLRAYAERTAAAIIVLLAVLLTLNAAAVFLRKRYERRW</sequence>
<dbReference type="GO" id="GO:0005315">
    <property type="term" value="F:phosphate transmembrane transporter activity"/>
    <property type="evidence" value="ECO:0007669"/>
    <property type="project" value="InterPro"/>
</dbReference>
<feature type="transmembrane region" description="Helical" evidence="9">
    <location>
        <begin position="165"/>
        <end position="197"/>
    </location>
</feature>
<reference evidence="11 12" key="2">
    <citation type="journal article" date="2010" name="Stand. Genomic Sci.">
        <title>Complete genome sequence of Desulfohalobium retbaense type strain (HR(100)).</title>
        <authorList>
            <person name="Spring S."/>
            <person name="Nolan M."/>
            <person name="Lapidus A."/>
            <person name="Glavina Del Rio T."/>
            <person name="Copeland A."/>
            <person name="Tice H."/>
            <person name="Cheng J.F."/>
            <person name="Lucas S."/>
            <person name="Land M."/>
            <person name="Chen F."/>
            <person name="Bruce D."/>
            <person name="Goodwin L."/>
            <person name="Pitluck S."/>
            <person name="Ivanova N."/>
            <person name="Mavromatis K."/>
            <person name="Mikhailova N."/>
            <person name="Pati A."/>
            <person name="Chen A."/>
            <person name="Palaniappan K."/>
            <person name="Hauser L."/>
            <person name="Chang Y.J."/>
            <person name="Jeffries C.D."/>
            <person name="Munk C."/>
            <person name="Kiss H."/>
            <person name="Chain P."/>
            <person name="Han C."/>
            <person name="Brettin T."/>
            <person name="Detter J.C."/>
            <person name="Schuler E."/>
            <person name="Goker M."/>
            <person name="Rohde M."/>
            <person name="Bristow J."/>
            <person name="Eisen J.A."/>
            <person name="Markowitz V."/>
            <person name="Hugenholtz P."/>
            <person name="Kyrpides N.C."/>
            <person name="Klenk H.P."/>
        </authorList>
    </citation>
    <scope>NUCLEOTIDE SEQUENCE [LARGE SCALE GENOMIC DNA]</scope>
    <source>
        <strain evidence="11 12">DSM 5692</strain>
    </source>
</reference>
<dbReference type="InterPro" id="IPR000515">
    <property type="entry name" value="MetI-like"/>
</dbReference>
<evidence type="ECO:0000256" key="2">
    <source>
        <dbReference type="ARBA" id="ARBA00007069"/>
    </source>
</evidence>
<keyword evidence="5 9" id="KW-1003">Cell membrane</keyword>
<evidence type="ECO:0000313" key="11">
    <source>
        <dbReference type="EMBL" id="ACV67763.1"/>
    </source>
</evidence>
<dbReference type="NCBIfam" id="TIGR00974">
    <property type="entry name" value="3a0107s02c"/>
    <property type="match status" value="1"/>
</dbReference>
<protein>
    <recommendedName>
        <fullName evidence="3 9">Phosphate transport system permease protein PstA</fullName>
    </recommendedName>
</protein>
<keyword evidence="12" id="KW-1185">Reference proteome</keyword>
<evidence type="ECO:0000256" key="8">
    <source>
        <dbReference type="ARBA" id="ARBA00023136"/>
    </source>
</evidence>
<dbReference type="KEGG" id="drt:Dret_0466"/>
<comment type="subcellular location">
    <subcellularLocation>
        <location evidence="1 9">Cell membrane</location>
        <topology evidence="1 9">Multi-pass membrane protein</topology>
    </subcellularLocation>
</comment>
<dbReference type="Pfam" id="PF00528">
    <property type="entry name" value="BPD_transp_1"/>
    <property type="match status" value="1"/>
</dbReference>
<accession>C8X0D8</accession>
<dbReference type="STRING" id="485915.Dret_0466"/>
<feature type="transmembrane region" description="Helical" evidence="9">
    <location>
        <begin position="288"/>
        <end position="310"/>
    </location>
</feature>
<feature type="transmembrane region" description="Helical" evidence="9">
    <location>
        <begin position="244"/>
        <end position="267"/>
    </location>
</feature>
<organism evidence="11 12">
    <name type="scientific">Desulfohalobium retbaense (strain ATCC 49708 / DSM 5692 / JCM 16813 / HR100)</name>
    <dbReference type="NCBI Taxonomy" id="485915"/>
    <lineage>
        <taxon>Bacteria</taxon>
        <taxon>Pseudomonadati</taxon>
        <taxon>Thermodesulfobacteriota</taxon>
        <taxon>Desulfovibrionia</taxon>
        <taxon>Desulfovibrionales</taxon>
        <taxon>Desulfohalobiaceae</taxon>
        <taxon>Desulfohalobium</taxon>
    </lineage>
</organism>
<evidence type="ECO:0000259" key="10">
    <source>
        <dbReference type="PROSITE" id="PS50928"/>
    </source>
</evidence>
<evidence type="ECO:0000256" key="7">
    <source>
        <dbReference type="ARBA" id="ARBA00022989"/>
    </source>
</evidence>
<dbReference type="SUPFAM" id="SSF161098">
    <property type="entry name" value="MetI-like"/>
    <property type="match status" value="1"/>
</dbReference>
<dbReference type="Gene3D" id="1.10.3720.10">
    <property type="entry name" value="MetI-like"/>
    <property type="match status" value="1"/>
</dbReference>
<evidence type="ECO:0000256" key="4">
    <source>
        <dbReference type="ARBA" id="ARBA00022448"/>
    </source>
</evidence>
<dbReference type="GO" id="GO:0005886">
    <property type="term" value="C:plasma membrane"/>
    <property type="evidence" value="ECO:0007669"/>
    <property type="project" value="UniProtKB-SubCell"/>
</dbReference>
<dbReference type="PANTHER" id="PTHR43470">
    <property type="entry name" value="PHOSPHATE TRANSPORT SYSTEM PERMEASE PROTEIN PSTA-RELATED"/>
    <property type="match status" value="1"/>
</dbReference>
<feature type="transmembrane region" description="Helical" evidence="9">
    <location>
        <begin position="217"/>
        <end position="238"/>
    </location>
</feature>
<evidence type="ECO:0000256" key="9">
    <source>
        <dbReference type="RuleBase" id="RU363043"/>
    </source>
</evidence>
<feature type="transmembrane region" description="Helical" evidence="9">
    <location>
        <begin position="24"/>
        <end position="44"/>
    </location>
</feature>
<reference evidence="12" key="1">
    <citation type="submission" date="2009-09" db="EMBL/GenBank/DDBJ databases">
        <title>The complete chromosome of Desulfohalobium retbaense DSM 5692.</title>
        <authorList>
            <consortium name="US DOE Joint Genome Institute (JGI-PGF)"/>
            <person name="Lucas S."/>
            <person name="Copeland A."/>
            <person name="Lapidus A."/>
            <person name="Glavina del Rio T."/>
            <person name="Dalin E."/>
            <person name="Tice H."/>
            <person name="Bruce D."/>
            <person name="Goodwin L."/>
            <person name="Pitluck S."/>
            <person name="Kyrpides N."/>
            <person name="Mavromatis K."/>
            <person name="Ivanova N."/>
            <person name="Mikhailova N."/>
            <person name="Munk A.C."/>
            <person name="Brettin T."/>
            <person name="Detter J.C."/>
            <person name="Han C."/>
            <person name="Tapia R."/>
            <person name="Larimer F."/>
            <person name="Land M."/>
            <person name="Hauser L."/>
            <person name="Markowitz V."/>
            <person name="Cheng J.-F."/>
            <person name="Hugenholtz P."/>
            <person name="Woyke T."/>
            <person name="Wu D."/>
            <person name="Spring S."/>
            <person name="Klenk H.-P."/>
            <person name="Eisen J.A."/>
        </authorList>
    </citation>
    <scope>NUCLEOTIDE SEQUENCE [LARGE SCALE GENOMIC DNA]</scope>
    <source>
        <strain evidence="12">DSM 5692</strain>
    </source>
</reference>
<evidence type="ECO:0000313" key="12">
    <source>
        <dbReference type="Proteomes" id="UP000001052"/>
    </source>
</evidence>
<keyword evidence="4" id="KW-0813">Transport</keyword>
<dbReference type="InterPro" id="IPR035906">
    <property type="entry name" value="MetI-like_sf"/>
</dbReference>
<dbReference type="HOGENOM" id="CLU_033621_2_1_7"/>
<keyword evidence="7 9" id="KW-1133">Transmembrane helix</keyword>
<keyword evidence="6 9" id="KW-0812">Transmembrane</keyword>
<dbReference type="OrthoDB" id="9807065at2"/>
<evidence type="ECO:0000256" key="3">
    <source>
        <dbReference type="ARBA" id="ARBA00016864"/>
    </source>
</evidence>
<name>C8X0D8_DESRD</name>